<dbReference type="InterPro" id="IPR045341">
    <property type="entry name" value="DUF6532"/>
</dbReference>
<evidence type="ECO:0000313" key="4">
    <source>
        <dbReference type="Proteomes" id="UP000054248"/>
    </source>
</evidence>
<dbReference type="STRING" id="1051891.A0A0C3LHG3"/>
<dbReference type="OrthoDB" id="3258724at2759"/>
<protein>
    <recommendedName>
        <fullName evidence="2">DUF6532 domain-containing protein</fullName>
    </recommendedName>
</protein>
<proteinExistence type="predicted"/>
<reference evidence="3 4" key="1">
    <citation type="submission" date="2014-04" db="EMBL/GenBank/DDBJ databases">
        <authorList>
            <consortium name="DOE Joint Genome Institute"/>
            <person name="Kuo A."/>
            <person name="Girlanda M."/>
            <person name="Perotto S."/>
            <person name="Kohler A."/>
            <person name="Nagy L.G."/>
            <person name="Floudas D."/>
            <person name="Copeland A."/>
            <person name="Barry K.W."/>
            <person name="Cichocki N."/>
            <person name="Veneault-Fourrey C."/>
            <person name="LaButti K."/>
            <person name="Lindquist E.A."/>
            <person name="Lipzen A."/>
            <person name="Lundell T."/>
            <person name="Morin E."/>
            <person name="Murat C."/>
            <person name="Sun H."/>
            <person name="Tunlid A."/>
            <person name="Henrissat B."/>
            <person name="Grigoriev I.V."/>
            <person name="Hibbett D.S."/>
            <person name="Martin F."/>
            <person name="Nordberg H.P."/>
            <person name="Cantor M.N."/>
            <person name="Hua S.X."/>
        </authorList>
    </citation>
    <scope>NUCLEOTIDE SEQUENCE [LARGE SCALE GENOMIC DNA]</scope>
    <source>
        <strain evidence="3 4">MUT 4182</strain>
    </source>
</reference>
<dbReference type="AlphaFoldDB" id="A0A0C3LHG3"/>
<feature type="domain" description="DUF6532" evidence="2">
    <location>
        <begin position="25"/>
        <end position="173"/>
    </location>
</feature>
<gene>
    <name evidence="3" type="ORF">M407DRAFT_17663</name>
</gene>
<feature type="compositionally biased region" description="Acidic residues" evidence="1">
    <location>
        <begin position="229"/>
        <end position="244"/>
    </location>
</feature>
<dbReference type="Proteomes" id="UP000054248">
    <property type="component" value="Unassembled WGS sequence"/>
</dbReference>
<dbReference type="HOGENOM" id="CLU_1138726_0_0_1"/>
<evidence type="ECO:0000259" key="2">
    <source>
        <dbReference type="Pfam" id="PF20149"/>
    </source>
</evidence>
<evidence type="ECO:0000256" key="1">
    <source>
        <dbReference type="SAM" id="MobiDB-lite"/>
    </source>
</evidence>
<sequence>MAGPEEEADAIQLAWGRETQGSVHEGKPFPDMFNLVVHQHNSTMRSRVKNAVIYYVGEDFGLKSSKSRAENRQRSRHLIEDDRYTHEFPDDKKNRWFAWTALAVIRRAFFGDRKVDGFKHSDLFHPMPLPLIALTFTAIRCALDEWTRGKKESIPFRVSEYEDVYEGHVRNLVALEIGNGQAMVKIQEWYWKRVTGSKDRASGQRASKLLSTAQLMSTIDDAMARESSDWDGESESESLESSND</sequence>
<feature type="region of interest" description="Disordered" evidence="1">
    <location>
        <begin position="224"/>
        <end position="244"/>
    </location>
</feature>
<name>A0A0C3LHG3_9AGAM</name>
<dbReference type="EMBL" id="KN822948">
    <property type="protein sequence ID" value="KIO33393.1"/>
    <property type="molecule type" value="Genomic_DNA"/>
</dbReference>
<accession>A0A0C3LHG3</accession>
<reference evidence="4" key="2">
    <citation type="submission" date="2015-01" db="EMBL/GenBank/DDBJ databases">
        <title>Evolutionary Origins and Diversification of the Mycorrhizal Mutualists.</title>
        <authorList>
            <consortium name="DOE Joint Genome Institute"/>
            <consortium name="Mycorrhizal Genomics Consortium"/>
            <person name="Kohler A."/>
            <person name="Kuo A."/>
            <person name="Nagy L.G."/>
            <person name="Floudas D."/>
            <person name="Copeland A."/>
            <person name="Barry K.W."/>
            <person name="Cichocki N."/>
            <person name="Veneault-Fourrey C."/>
            <person name="LaButti K."/>
            <person name="Lindquist E.A."/>
            <person name="Lipzen A."/>
            <person name="Lundell T."/>
            <person name="Morin E."/>
            <person name="Murat C."/>
            <person name="Riley R."/>
            <person name="Ohm R."/>
            <person name="Sun H."/>
            <person name="Tunlid A."/>
            <person name="Henrissat B."/>
            <person name="Grigoriev I.V."/>
            <person name="Hibbett D.S."/>
            <person name="Martin F."/>
        </authorList>
    </citation>
    <scope>NUCLEOTIDE SEQUENCE [LARGE SCALE GENOMIC DNA]</scope>
    <source>
        <strain evidence="4">MUT 4182</strain>
    </source>
</reference>
<dbReference type="Pfam" id="PF20149">
    <property type="entry name" value="DUF6532"/>
    <property type="match status" value="1"/>
</dbReference>
<evidence type="ECO:0000313" key="3">
    <source>
        <dbReference type="EMBL" id="KIO33393.1"/>
    </source>
</evidence>
<organism evidence="3 4">
    <name type="scientific">Tulasnella calospora MUT 4182</name>
    <dbReference type="NCBI Taxonomy" id="1051891"/>
    <lineage>
        <taxon>Eukaryota</taxon>
        <taxon>Fungi</taxon>
        <taxon>Dikarya</taxon>
        <taxon>Basidiomycota</taxon>
        <taxon>Agaricomycotina</taxon>
        <taxon>Agaricomycetes</taxon>
        <taxon>Cantharellales</taxon>
        <taxon>Tulasnellaceae</taxon>
        <taxon>Tulasnella</taxon>
    </lineage>
</organism>
<keyword evidence="4" id="KW-1185">Reference proteome</keyword>